<evidence type="ECO:0000313" key="2">
    <source>
        <dbReference type="Proteomes" id="UP000015241"/>
    </source>
</evidence>
<keyword evidence="2" id="KW-1185">Reference proteome</keyword>
<organism evidence="1 2">
    <name type="scientific">Fomitopsis schrenkii</name>
    <name type="common">Brown rot fungus</name>
    <dbReference type="NCBI Taxonomy" id="2126942"/>
    <lineage>
        <taxon>Eukaryota</taxon>
        <taxon>Fungi</taxon>
        <taxon>Dikarya</taxon>
        <taxon>Basidiomycota</taxon>
        <taxon>Agaricomycotina</taxon>
        <taxon>Agaricomycetes</taxon>
        <taxon>Polyporales</taxon>
        <taxon>Fomitopsis</taxon>
    </lineage>
</organism>
<accession>S8FXE2</accession>
<protein>
    <submittedName>
        <fullName evidence="1">Uncharacterized protein</fullName>
    </submittedName>
</protein>
<name>S8FXE2_FOMSC</name>
<sequence length="138" mass="15129">MSSALGVPEHETSARKISVGYRPIYAADSRRQPALLSRQLESLTKADAEAGHPHADVSRVPLSAYQRMAFGFSSCRSRNDGGPLFVSPASLGGDEGVCFELTTAMTTGLTFTRQLAPPHCQYSIQIRSYLRERDRLLN</sequence>
<dbReference type="AlphaFoldDB" id="S8FXE2"/>
<dbReference type="HOGENOM" id="CLU_1855316_0_0_1"/>
<dbReference type="InParanoid" id="S8FXE2"/>
<gene>
    <name evidence="1" type="ORF">FOMPIDRAFT_1045082</name>
</gene>
<evidence type="ECO:0000313" key="1">
    <source>
        <dbReference type="EMBL" id="EPT05781.1"/>
    </source>
</evidence>
<dbReference type="EMBL" id="KE504123">
    <property type="protein sequence ID" value="EPT05781.1"/>
    <property type="molecule type" value="Genomic_DNA"/>
</dbReference>
<dbReference type="Proteomes" id="UP000015241">
    <property type="component" value="Unassembled WGS sequence"/>
</dbReference>
<reference evidence="1 2" key="1">
    <citation type="journal article" date="2012" name="Science">
        <title>The Paleozoic origin of enzymatic lignin decomposition reconstructed from 31 fungal genomes.</title>
        <authorList>
            <person name="Floudas D."/>
            <person name="Binder M."/>
            <person name="Riley R."/>
            <person name="Barry K."/>
            <person name="Blanchette R.A."/>
            <person name="Henrissat B."/>
            <person name="Martinez A.T."/>
            <person name="Otillar R."/>
            <person name="Spatafora J.W."/>
            <person name="Yadav J.S."/>
            <person name="Aerts A."/>
            <person name="Benoit I."/>
            <person name="Boyd A."/>
            <person name="Carlson A."/>
            <person name="Copeland A."/>
            <person name="Coutinho P.M."/>
            <person name="de Vries R.P."/>
            <person name="Ferreira P."/>
            <person name="Findley K."/>
            <person name="Foster B."/>
            <person name="Gaskell J."/>
            <person name="Glotzer D."/>
            <person name="Gorecki P."/>
            <person name="Heitman J."/>
            <person name="Hesse C."/>
            <person name="Hori C."/>
            <person name="Igarashi K."/>
            <person name="Jurgens J.A."/>
            <person name="Kallen N."/>
            <person name="Kersten P."/>
            <person name="Kohler A."/>
            <person name="Kuees U."/>
            <person name="Kumar T.K.A."/>
            <person name="Kuo A."/>
            <person name="LaButti K."/>
            <person name="Larrondo L.F."/>
            <person name="Lindquist E."/>
            <person name="Ling A."/>
            <person name="Lombard V."/>
            <person name="Lucas S."/>
            <person name="Lundell T."/>
            <person name="Martin R."/>
            <person name="McLaughlin D.J."/>
            <person name="Morgenstern I."/>
            <person name="Morin E."/>
            <person name="Murat C."/>
            <person name="Nagy L.G."/>
            <person name="Nolan M."/>
            <person name="Ohm R.A."/>
            <person name="Patyshakuliyeva A."/>
            <person name="Rokas A."/>
            <person name="Ruiz-Duenas F.J."/>
            <person name="Sabat G."/>
            <person name="Salamov A."/>
            <person name="Samejima M."/>
            <person name="Schmutz J."/>
            <person name="Slot J.C."/>
            <person name="St John F."/>
            <person name="Stenlid J."/>
            <person name="Sun H."/>
            <person name="Sun S."/>
            <person name="Syed K."/>
            <person name="Tsang A."/>
            <person name="Wiebenga A."/>
            <person name="Young D."/>
            <person name="Pisabarro A."/>
            <person name="Eastwood D.C."/>
            <person name="Martin F."/>
            <person name="Cullen D."/>
            <person name="Grigoriev I.V."/>
            <person name="Hibbett D.S."/>
        </authorList>
    </citation>
    <scope>NUCLEOTIDE SEQUENCE</scope>
    <source>
        <strain evidence="2">FP-58527</strain>
    </source>
</reference>
<proteinExistence type="predicted"/>